<feature type="non-terminal residue" evidence="2">
    <location>
        <position position="457"/>
    </location>
</feature>
<dbReference type="EnsemblProtists" id="EKX54060">
    <property type="protein sequence ID" value="EKX54060"/>
    <property type="gene ID" value="GUITHDRAFT_160795"/>
</dbReference>
<feature type="chain" id="PRO_5008772032" description="F5/8 type C domain-containing protein" evidence="1">
    <location>
        <begin position="21"/>
        <end position="457"/>
    </location>
</feature>
<dbReference type="AlphaFoldDB" id="L1K0T2"/>
<evidence type="ECO:0000313" key="4">
    <source>
        <dbReference type="Proteomes" id="UP000011087"/>
    </source>
</evidence>
<dbReference type="GeneID" id="17310655"/>
<dbReference type="Gene3D" id="2.60.120.260">
    <property type="entry name" value="Galactose-binding domain-like"/>
    <property type="match status" value="1"/>
</dbReference>
<reference evidence="2 4" key="1">
    <citation type="journal article" date="2012" name="Nature">
        <title>Algal genomes reveal evolutionary mosaicism and the fate of nucleomorphs.</title>
        <authorList>
            <consortium name="DOE Joint Genome Institute"/>
            <person name="Curtis B.A."/>
            <person name="Tanifuji G."/>
            <person name="Burki F."/>
            <person name="Gruber A."/>
            <person name="Irimia M."/>
            <person name="Maruyama S."/>
            <person name="Arias M.C."/>
            <person name="Ball S.G."/>
            <person name="Gile G.H."/>
            <person name="Hirakawa Y."/>
            <person name="Hopkins J.F."/>
            <person name="Kuo A."/>
            <person name="Rensing S.A."/>
            <person name="Schmutz J."/>
            <person name="Symeonidi A."/>
            <person name="Elias M."/>
            <person name="Eveleigh R.J."/>
            <person name="Herman E.K."/>
            <person name="Klute M.J."/>
            <person name="Nakayama T."/>
            <person name="Obornik M."/>
            <person name="Reyes-Prieto A."/>
            <person name="Armbrust E.V."/>
            <person name="Aves S.J."/>
            <person name="Beiko R.G."/>
            <person name="Coutinho P."/>
            <person name="Dacks J.B."/>
            <person name="Durnford D.G."/>
            <person name="Fast N.M."/>
            <person name="Green B.R."/>
            <person name="Grisdale C.J."/>
            <person name="Hempel F."/>
            <person name="Henrissat B."/>
            <person name="Hoppner M.P."/>
            <person name="Ishida K."/>
            <person name="Kim E."/>
            <person name="Koreny L."/>
            <person name="Kroth P.G."/>
            <person name="Liu Y."/>
            <person name="Malik S.B."/>
            <person name="Maier U.G."/>
            <person name="McRose D."/>
            <person name="Mock T."/>
            <person name="Neilson J.A."/>
            <person name="Onodera N.T."/>
            <person name="Poole A.M."/>
            <person name="Pritham E.J."/>
            <person name="Richards T.A."/>
            <person name="Rocap G."/>
            <person name="Roy S.W."/>
            <person name="Sarai C."/>
            <person name="Schaack S."/>
            <person name="Shirato S."/>
            <person name="Slamovits C.H."/>
            <person name="Spencer D.F."/>
            <person name="Suzuki S."/>
            <person name="Worden A.Z."/>
            <person name="Zauner S."/>
            <person name="Barry K."/>
            <person name="Bell C."/>
            <person name="Bharti A.K."/>
            <person name="Crow J.A."/>
            <person name="Grimwood J."/>
            <person name="Kramer R."/>
            <person name="Lindquist E."/>
            <person name="Lucas S."/>
            <person name="Salamov A."/>
            <person name="McFadden G.I."/>
            <person name="Lane C.E."/>
            <person name="Keeling P.J."/>
            <person name="Gray M.W."/>
            <person name="Grigoriev I.V."/>
            <person name="Archibald J.M."/>
        </authorList>
    </citation>
    <scope>NUCLEOTIDE SEQUENCE</scope>
    <source>
        <strain evidence="2 4">CCMP2712</strain>
    </source>
</reference>
<gene>
    <name evidence="2" type="ORF">GUITHDRAFT_160795</name>
</gene>
<dbReference type="HOGENOM" id="CLU_599359_0_0_1"/>
<evidence type="ECO:0000313" key="3">
    <source>
        <dbReference type="EnsemblProtists" id="EKX54060"/>
    </source>
</evidence>
<feature type="signal peptide" evidence="1">
    <location>
        <begin position="1"/>
        <end position="20"/>
    </location>
</feature>
<evidence type="ECO:0008006" key="5">
    <source>
        <dbReference type="Google" id="ProtNLM"/>
    </source>
</evidence>
<keyword evidence="4" id="KW-1185">Reference proteome</keyword>
<reference evidence="4" key="2">
    <citation type="submission" date="2012-11" db="EMBL/GenBank/DDBJ databases">
        <authorList>
            <person name="Kuo A."/>
            <person name="Curtis B.A."/>
            <person name="Tanifuji G."/>
            <person name="Burki F."/>
            <person name="Gruber A."/>
            <person name="Irimia M."/>
            <person name="Maruyama S."/>
            <person name="Arias M.C."/>
            <person name="Ball S.G."/>
            <person name="Gile G.H."/>
            <person name="Hirakawa Y."/>
            <person name="Hopkins J.F."/>
            <person name="Rensing S.A."/>
            <person name="Schmutz J."/>
            <person name="Symeonidi A."/>
            <person name="Elias M."/>
            <person name="Eveleigh R.J."/>
            <person name="Herman E.K."/>
            <person name="Klute M.J."/>
            <person name="Nakayama T."/>
            <person name="Obornik M."/>
            <person name="Reyes-Prieto A."/>
            <person name="Armbrust E.V."/>
            <person name="Aves S.J."/>
            <person name="Beiko R.G."/>
            <person name="Coutinho P."/>
            <person name="Dacks J.B."/>
            <person name="Durnford D.G."/>
            <person name="Fast N.M."/>
            <person name="Green B.R."/>
            <person name="Grisdale C."/>
            <person name="Hempe F."/>
            <person name="Henrissat B."/>
            <person name="Hoppner M.P."/>
            <person name="Ishida K.-I."/>
            <person name="Kim E."/>
            <person name="Koreny L."/>
            <person name="Kroth P.G."/>
            <person name="Liu Y."/>
            <person name="Malik S.-B."/>
            <person name="Maier U.G."/>
            <person name="McRose D."/>
            <person name="Mock T."/>
            <person name="Neilson J.A."/>
            <person name="Onodera N.T."/>
            <person name="Poole A.M."/>
            <person name="Pritham E.J."/>
            <person name="Richards T.A."/>
            <person name="Rocap G."/>
            <person name="Roy S.W."/>
            <person name="Sarai C."/>
            <person name="Schaack S."/>
            <person name="Shirato S."/>
            <person name="Slamovits C.H."/>
            <person name="Spencer D.F."/>
            <person name="Suzuki S."/>
            <person name="Worden A.Z."/>
            <person name="Zauner S."/>
            <person name="Barry K."/>
            <person name="Bell C."/>
            <person name="Bharti A.K."/>
            <person name="Crow J.A."/>
            <person name="Grimwood J."/>
            <person name="Kramer R."/>
            <person name="Lindquist E."/>
            <person name="Lucas S."/>
            <person name="Salamov A."/>
            <person name="McFadden G.I."/>
            <person name="Lane C.E."/>
            <person name="Keeling P.J."/>
            <person name="Gray M.W."/>
            <person name="Grigoriev I.V."/>
            <person name="Archibald J.M."/>
        </authorList>
    </citation>
    <scope>NUCLEOTIDE SEQUENCE</scope>
    <source>
        <strain evidence="4">CCMP2712</strain>
    </source>
</reference>
<reference evidence="3" key="3">
    <citation type="submission" date="2016-03" db="UniProtKB">
        <authorList>
            <consortium name="EnsemblProtists"/>
        </authorList>
    </citation>
    <scope>IDENTIFICATION</scope>
</reference>
<sequence length="457" mass="50837">MRSLPAFLLTFSVLIFCSHAQVYHDPNEPIADPLTGKILTSRPTAFGKYLNSKFLNVAAKHNGGTAKAAYNQDFYPIDRAIDGVTTGHEGWAWHGRIDKALAMFEFKQDYRVSRIRLLSGVGRFNDHHVTSFQVWYTNATGYMLPPAVHWFPHYHWQPIVDMQPTTLDTVVVGNRVYTNGEEEVVIRFSPVRARAFLLKVDAADSDANNAVVTEFEVFTADADEPNAPIPLGIPEYVDHSWVAPPPKGISWKSVEIAGALPGAPTTLLLPAPDTERGGLDVVPYRLWNERISTAGNKSRVQFALTYLQACKDLGFDAAGEMRRLSNGRWFTPLHAKVPYQQFHLKPSKAASYCEKLCDQTPIAVEGQGVHVSPNSTCKALEGSEFLFVGDSRMRHHFLATIAYLRDVNLRGYVNPSHPHFYGQQNHEHWHPPGRAESCSSGMPHGFELECAGVTGGQ</sequence>
<dbReference type="Proteomes" id="UP000011087">
    <property type="component" value="Unassembled WGS sequence"/>
</dbReference>
<protein>
    <recommendedName>
        <fullName evidence="5">F5/8 type C domain-containing protein</fullName>
    </recommendedName>
</protein>
<organism evidence="2">
    <name type="scientific">Guillardia theta (strain CCMP2712)</name>
    <name type="common">Cryptophyte</name>
    <dbReference type="NCBI Taxonomy" id="905079"/>
    <lineage>
        <taxon>Eukaryota</taxon>
        <taxon>Cryptophyceae</taxon>
        <taxon>Pyrenomonadales</taxon>
        <taxon>Geminigeraceae</taxon>
        <taxon>Guillardia</taxon>
    </lineage>
</organism>
<evidence type="ECO:0000256" key="1">
    <source>
        <dbReference type="SAM" id="SignalP"/>
    </source>
</evidence>
<dbReference type="KEGG" id="gtt:GUITHDRAFT_160795"/>
<name>L1K0T2_GUITC</name>
<keyword evidence="1" id="KW-0732">Signal</keyword>
<proteinExistence type="predicted"/>
<dbReference type="EMBL" id="JH992968">
    <property type="protein sequence ID" value="EKX54060.1"/>
    <property type="molecule type" value="Genomic_DNA"/>
</dbReference>
<dbReference type="PaxDb" id="55529-EKX54060"/>
<dbReference type="RefSeq" id="XP_005841040.1">
    <property type="nucleotide sequence ID" value="XM_005840983.1"/>
</dbReference>
<evidence type="ECO:0000313" key="2">
    <source>
        <dbReference type="EMBL" id="EKX54060.1"/>
    </source>
</evidence>
<accession>L1K0T2</accession>